<sequence length="208" mass="23782">MSTPSQCKSEVARYFEKENRPFSLMDVANVLRTHGKTALTKAIDELVEEEYLKEKVYGKQKVYVYDQSKLPVFDEGELKLLEDEITALSHELSSKQQHLKSLNLELKRISSSLTKEEAERQLMETEAELKLVESEIDRLKNKGPVVSAEEFEKATVSLNLLVSEWRKRKRIAMEIVDTVAEGYPKSKKQLILDMGIETDEDCGVTIPT</sequence>
<keyword evidence="4 8" id="KW-0175">Coiled coil</keyword>
<comment type="caution">
    <text evidence="11">The sequence shown here is derived from an EMBL/GenBank/DDBJ whole genome shotgun (WGS) entry which is preliminary data.</text>
</comment>
<evidence type="ECO:0000256" key="6">
    <source>
        <dbReference type="ARBA" id="ARBA00023242"/>
    </source>
</evidence>
<evidence type="ECO:0000259" key="9">
    <source>
        <dbReference type="Pfam" id="PF07106"/>
    </source>
</evidence>
<dbReference type="GO" id="GO:0120230">
    <property type="term" value="F:recombinase activator activity"/>
    <property type="evidence" value="ECO:0007669"/>
    <property type="project" value="TreeGrafter"/>
</dbReference>
<dbReference type="PANTHER" id="PTHR15938:SF0">
    <property type="entry name" value="HOMOLOGOUS-PAIRING PROTEIN 2 HOMOLOG"/>
    <property type="match status" value="1"/>
</dbReference>
<reference evidence="11" key="1">
    <citation type="submission" date="2019-05" db="EMBL/GenBank/DDBJ databases">
        <title>Annotation for the trematode Paragonimus heterotremus.</title>
        <authorList>
            <person name="Choi Y.-J."/>
        </authorList>
    </citation>
    <scope>NUCLEOTIDE SEQUENCE</scope>
    <source>
        <strain evidence="11">LC</strain>
    </source>
</reference>
<evidence type="ECO:0000256" key="2">
    <source>
        <dbReference type="ARBA" id="ARBA00007922"/>
    </source>
</evidence>
<dbReference type="EMBL" id="LUCH01005028">
    <property type="protein sequence ID" value="KAF5398415.1"/>
    <property type="molecule type" value="Genomic_DNA"/>
</dbReference>
<accession>A0A8J4SLU0</accession>
<keyword evidence="6" id="KW-0539">Nucleus</keyword>
<dbReference type="AlphaFoldDB" id="A0A8J4SLU0"/>
<evidence type="ECO:0000256" key="8">
    <source>
        <dbReference type="SAM" id="Coils"/>
    </source>
</evidence>
<evidence type="ECO:0000259" key="10">
    <source>
        <dbReference type="Pfam" id="PF18517"/>
    </source>
</evidence>
<dbReference type="Pfam" id="PF07106">
    <property type="entry name" value="WHD_TBPIP"/>
    <property type="match status" value="1"/>
</dbReference>
<dbReference type="GO" id="GO:0010774">
    <property type="term" value="P:meiotic strand invasion involved in reciprocal meiotic recombination"/>
    <property type="evidence" value="ECO:0007669"/>
    <property type="project" value="TreeGrafter"/>
</dbReference>
<gene>
    <name evidence="11" type="ORF">PHET_08334</name>
</gene>
<comment type="similarity">
    <text evidence="2">Belongs to the HOP2 family.</text>
</comment>
<dbReference type="GO" id="GO:0000794">
    <property type="term" value="C:condensed nuclear chromosome"/>
    <property type="evidence" value="ECO:0007669"/>
    <property type="project" value="TreeGrafter"/>
</dbReference>
<dbReference type="GO" id="GO:0120231">
    <property type="term" value="C:DNA recombinase auxiliary factor complex"/>
    <property type="evidence" value="ECO:0007669"/>
    <property type="project" value="TreeGrafter"/>
</dbReference>
<dbReference type="GO" id="GO:0007129">
    <property type="term" value="P:homologous chromosome pairing at meiosis"/>
    <property type="evidence" value="ECO:0007669"/>
    <property type="project" value="TreeGrafter"/>
</dbReference>
<dbReference type="Proteomes" id="UP000748531">
    <property type="component" value="Unassembled WGS sequence"/>
</dbReference>
<evidence type="ECO:0000256" key="3">
    <source>
        <dbReference type="ARBA" id="ARBA00016093"/>
    </source>
</evidence>
<evidence type="ECO:0000256" key="4">
    <source>
        <dbReference type="ARBA" id="ARBA00023054"/>
    </source>
</evidence>
<name>A0A8J4SLU0_9TREM</name>
<dbReference type="OrthoDB" id="272266at2759"/>
<keyword evidence="7" id="KW-0469">Meiosis</keyword>
<keyword evidence="12" id="KW-1185">Reference proteome</keyword>
<feature type="domain" description="Homologous-pairing protein 2 winged helix" evidence="9">
    <location>
        <begin position="11"/>
        <end position="65"/>
    </location>
</feature>
<evidence type="ECO:0000256" key="5">
    <source>
        <dbReference type="ARBA" id="ARBA00023172"/>
    </source>
</evidence>
<evidence type="ECO:0000313" key="11">
    <source>
        <dbReference type="EMBL" id="KAF5398415.1"/>
    </source>
</evidence>
<dbReference type="Pfam" id="PF18517">
    <property type="entry name" value="LZ3wCH"/>
    <property type="match status" value="1"/>
</dbReference>
<dbReference type="Gene3D" id="1.10.10.10">
    <property type="entry name" value="Winged helix-like DNA-binding domain superfamily/Winged helix DNA-binding domain"/>
    <property type="match status" value="1"/>
</dbReference>
<feature type="coiled-coil region" evidence="8">
    <location>
        <begin position="78"/>
        <end position="142"/>
    </location>
</feature>
<dbReference type="GO" id="GO:0000709">
    <property type="term" value="P:meiotic joint molecule formation"/>
    <property type="evidence" value="ECO:0007669"/>
    <property type="project" value="TreeGrafter"/>
</dbReference>
<organism evidence="11 12">
    <name type="scientific">Paragonimus heterotremus</name>
    <dbReference type="NCBI Taxonomy" id="100268"/>
    <lineage>
        <taxon>Eukaryota</taxon>
        <taxon>Metazoa</taxon>
        <taxon>Spiralia</taxon>
        <taxon>Lophotrochozoa</taxon>
        <taxon>Platyhelminthes</taxon>
        <taxon>Trematoda</taxon>
        <taxon>Digenea</taxon>
        <taxon>Plagiorchiida</taxon>
        <taxon>Troglotremata</taxon>
        <taxon>Troglotrematidae</taxon>
        <taxon>Paragonimus</taxon>
    </lineage>
</organism>
<dbReference type="InterPro" id="IPR010776">
    <property type="entry name" value="Hop2_WH_dom"/>
</dbReference>
<evidence type="ECO:0000256" key="7">
    <source>
        <dbReference type="ARBA" id="ARBA00023254"/>
    </source>
</evidence>
<protein>
    <recommendedName>
        <fullName evidence="3">Homologous-pairing protein 2 homolog</fullName>
    </recommendedName>
</protein>
<dbReference type="InterPro" id="IPR036388">
    <property type="entry name" value="WH-like_DNA-bd_sf"/>
</dbReference>
<dbReference type="PANTHER" id="PTHR15938">
    <property type="entry name" value="TBP-1 INTERACTING PROTEIN"/>
    <property type="match status" value="1"/>
</dbReference>
<dbReference type="InterPro" id="IPR040661">
    <property type="entry name" value="LZ3wCH"/>
</dbReference>
<keyword evidence="5" id="KW-0233">DNA recombination</keyword>
<comment type="subcellular location">
    <subcellularLocation>
        <location evidence="1">Nucleus</location>
    </subcellularLocation>
</comment>
<dbReference type="GO" id="GO:0003690">
    <property type="term" value="F:double-stranded DNA binding"/>
    <property type="evidence" value="ECO:0007669"/>
    <property type="project" value="TreeGrafter"/>
</dbReference>
<proteinExistence type="inferred from homology"/>
<evidence type="ECO:0000256" key="1">
    <source>
        <dbReference type="ARBA" id="ARBA00004123"/>
    </source>
</evidence>
<evidence type="ECO:0000313" key="12">
    <source>
        <dbReference type="Proteomes" id="UP000748531"/>
    </source>
</evidence>
<feature type="domain" description="Leucine zipper with capping helix" evidence="10">
    <location>
        <begin position="146"/>
        <end position="203"/>
    </location>
</feature>